<feature type="domain" description="HTH arsR-type" evidence="4">
    <location>
        <begin position="17"/>
        <end position="111"/>
    </location>
</feature>
<evidence type="ECO:0000256" key="1">
    <source>
        <dbReference type="ARBA" id="ARBA00023015"/>
    </source>
</evidence>
<comment type="caution">
    <text evidence="5">The sequence shown here is derived from an EMBL/GenBank/DDBJ whole genome shotgun (WGS) entry which is preliminary data.</text>
</comment>
<name>A0A231UST4_9HYPH</name>
<dbReference type="InterPro" id="IPR051011">
    <property type="entry name" value="Metal_resp_trans_reg"/>
</dbReference>
<dbReference type="PROSITE" id="PS50987">
    <property type="entry name" value="HTH_ARSR_2"/>
    <property type="match status" value="1"/>
</dbReference>
<dbReference type="Gene3D" id="1.10.10.10">
    <property type="entry name" value="Winged helix-like DNA-binding domain superfamily/Winged helix DNA-binding domain"/>
    <property type="match status" value="1"/>
</dbReference>
<dbReference type="Pfam" id="PF01022">
    <property type="entry name" value="HTH_5"/>
    <property type="match status" value="1"/>
</dbReference>
<dbReference type="InterPro" id="IPR036388">
    <property type="entry name" value="WH-like_DNA-bd_sf"/>
</dbReference>
<reference evidence="6" key="1">
    <citation type="journal article" date="2017" name="Int. J. Syst. Evol. Microbiol.">
        <title>Notoacmeibacter marinus gen. nov., sp. nov., isolated from the gut of a limpet and proposal of Notoacmeibacteraceae fam. nov. in the order Rhizobiales of the class Alphaproteobacteria.</title>
        <authorList>
            <person name="Huang Z."/>
            <person name="Guo F."/>
            <person name="Lai Q."/>
        </authorList>
    </citation>
    <scope>NUCLEOTIDE SEQUENCE [LARGE SCALE GENOMIC DNA]</scope>
    <source>
        <strain evidence="6">XMTR2A4</strain>
    </source>
</reference>
<sequence>MSLPNVTLETTDDERAEYVRRARIASDLLKALSHETRLLLLCLMHERERSVSELEDLLCMPQATVSQHLARLRYDRLVTTRREGRMIYYSIVDSDIADLVAQIYETFCSPERIARR</sequence>
<dbReference type="EMBL" id="NBYO01000003">
    <property type="protein sequence ID" value="OXS99008.1"/>
    <property type="molecule type" value="Genomic_DNA"/>
</dbReference>
<dbReference type="InterPro" id="IPR011991">
    <property type="entry name" value="ArsR-like_HTH"/>
</dbReference>
<accession>A0A231UST4</accession>
<dbReference type="Proteomes" id="UP000215405">
    <property type="component" value="Unassembled WGS sequence"/>
</dbReference>
<keyword evidence="3" id="KW-0804">Transcription</keyword>
<dbReference type="GO" id="GO:0003677">
    <property type="term" value="F:DNA binding"/>
    <property type="evidence" value="ECO:0007669"/>
    <property type="project" value="UniProtKB-KW"/>
</dbReference>
<evidence type="ECO:0000256" key="2">
    <source>
        <dbReference type="ARBA" id="ARBA00023125"/>
    </source>
</evidence>
<keyword evidence="2" id="KW-0238">DNA-binding</keyword>
<gene>
    <name evidence="5" type="ORF">B7H23_12395</name>
</gene>
<dbReference type="InterPro" id="IPR036390">
    <property type="entry name" value="WH_DNA-bd_sf"/>
</dbReference>
<proteinExistence type="predicted"/>
<evidence type="ECO:0000256" key="3">
    <source>
        <dbReference type="ARBA" id="ARBA00023163"/>
    </source>
</evidence>
<dbReference type="NCBIfam" id="NF033788">
    <property type="entry name" value="HTH_metalloreg"/>
    <property type="match status" value="1"/>
</dbReference>
<dbReference type="PANTHER" id="PTHR43132">
    <property type="entry name" value="ARSENICAL RESISTANCE OPERON REPRESSOR ARSR-RELATED"/>
    <property type="match status" value="1"/>
</dbReference>
<evidence type="ECO:0000259" key="4">
    <source>
        <dbReference type="PROSITE" id="PS50987"/>
    </source>
</evidence>
<evidence type="ECO:0000313" key="6">
    <source>
        <dbReference type="Proteomes" id="UP000215405"/>
    </source>
</evidence>
<dbReference type="SUPFAM" id="SSF46785">
    <property type="entry name" value="Winged helix' DNA-binding domain"/>
    <property type="match status" value="1"/>
</dbReference>
<dbReference type="InterPro" id="IPR001845">
    <property type="entry name" value="HTH_ArsR_DNA-bd_dom"/>
</dbReference>
<dbReference type="CDD" id="cd00090">
    <property type="entry name" value="HTH_ARSR"/>
    <property type="match status" value="1"/>
</dbReference>
<organism evidence="5 6">
    <name type="scientific">Notoacmeibacter marinus</name>
    <dbReference type="NCBI Taxonomy" id="1876515"/>
    <lineage>
        <taxon>Bacteria</taxon>
        <taxon>Pseudomonadati</taxon>
        <taxon>Pseudomonadota</taxon>
        <taxon>Alphaproteobacteria</taxon>
        <taxon>Hyphomicrobiales</taxon>
        <taxon>Notoacmeibacteraceae</taxon>
        <taxon>Notoacmeibacter</taxon>
    </lineage>
</organism>
<dbReference type="AlphaFoldDB" id="A0A231UST4"/>
<dbReference type="RefSeq" id="WP_094077800.1">
    <property type="nucleotide sequence ID" value="NZ_NBYO01000003.1"/>
</dbReference>
<keyword evidence="6" id="KW-1185">Reference proteome</keyword>
<dbReference type="SMART" id="SM00418">
    <property type="entry name" value="HTH_ARSR"/>
    <property type="match status" value="1"/>
</dbReference>
<protein>
    <submittedName>
        <fullName evidence="5">Transcriptional regulator</fullName>
    </submittedName>
</protein>
<evidence type="ECO:0000313" key="5">
    <source>
        <dbReference type="EMBL" id="OXS99008.1"/>
    </source>
</evidence>
<dbReference type="PRINTS" id="PR00778">
    <property type="entry name" value="HTHARSR"/>
</dbReference>
<dbReference type="OrthoDB" id="194599at2"/>
<dbReference type="GO" id="GO:0003700">
    <property type="term" value="F:DNA-binding transcription factor activity"/>
    <property type="evidence" value="ECO:0007669"/>
    <property type="project" value="InterPro"/>
</dbReference>
<keyword evidence="1" id="KW-0805">Transcription regulation</keyword>
<dbReference type="PANTHER" id="PTHR43132:SF2">
    <property type="entry name" value="ARSENICAL RESISTANCE OPERON REPRESSOR ARSR-RELATED"/>
    <property type="match status" value="1"/>
</dbReference>